<organism evidence="2 3">
    <name type="scientific">Folsomia candida</name>
    <name type="common">Springtail</name>
    <dbReference type="NCBI Taxonomy" id="158441"/>
    <lineage>
        <taxon>Eukaryota</taxon>
        <taxon>Metazoa</taxon>
        <taxon>Ecdysozoa</taxon>
        <taxon>Arthropoda</taxon>
        <taxon>Hexapoda</taxon>
        <taxon>Collembola</taxon>
        <taxon>Entomobryomorpha</taxon>
        <taxon>Isotomoidea</taxon>
        <taxon>Isotomidae</taxon>
        <taxon>Proisotominae</taxon>
        <taxon>Folsomia</taxon>
    </lineage>
</organism>
<feature type="transmembrane region" description="Helical" evidence="1">
    <location>
        <begin position="406"/>
        <end position="427"/>
    </location>
</feature>
<evidence type="ECO:0000256" key="1">
    <source>
        <dbReference type="SAM" id="Phobius"/>
    </source>
</evidence>
<evidence type="ECO:0000313" key="2">
    <source>
        <dbReference type="EMBL" id="OXA44943.1"/>
    </source>
</evidence>
<keyword evidence="1" id="KW-0472">Membrane</keyword>
<protein>
    <submittedName>
        <fullName evidence="2">Uncharacterized protein</fullName>
    </submittedName>
</protein>
<accession>A0A226DI65</accession>
<keyword evidence="3" id="KW-1185">Reference proteome</keyword>
<reference evidence="2 3" key="1">
    <citation type="submission" date="2015-12" db="EMBL/GenBank/DDBJ databases">
        <title>The genome of Folsomia candida.</title>
        <authorList>
            <person name="Faddeeva A."/>
            <person name="Derks M.F."/>
            <person name="Anvar Y."/>
            <person name="Smit S."/>
            <person name="Van Straalen N."/>
            <person name="Roelofs D."/>
        </authorList>
    </citation>
    <scope>NUCLEOTIDE SEQUENCE [LARGE SCALE GENOMIC DNA]</scope>
    <source>
        <strain evidence="2 3">VU population</strain>
        <tissue evidence="2">Whole body</tissue>
    </source>
</reference>
<dbReference type="Proteomes" id="UP000198287">
    <property type="component" value="Unassembled WGS sequence"/>
</dbReference>
<feature type="transmembrane region" description="Helical" evidence="1">
    <location>
        <begin position="350"/>
        <end position="369"/>
    </location>
</feature>
<evidence type="ECO:0000313" key="3">
    <source>
        <dbReference type="Proteomes" id="UP000198287"/>
    </source>
</evidence>
<sequence length="520" mass="59901">MLLRTILKLGYIFAIHKYFGTNVLAEGPFTHPNDFSRSALQINNHVKVFENCTNIIIIPQRIRTIKLDRAPVIVTNTTYQLSKSIQSTFSRQPRKNPSRHCWAVFEFPSKNVKVSRYFERLSTNLIHSFLSPQYLILITTSKFKLQHDMEKFVGHTSYYYARELIIIDLSRNPTGIRWPDQLEFYYYNIYHHVGLFVEGVLSKSWFNFHCLTNQGPLCFSNLQKIGKNVANMNKYFWRMGVGDNVDDAQLEPSLTKWYDQGSNEWLMPVGLSSIQQFVAFWVIQDSSQYAHLNITPIYRSPMLNKFDTLSNLFHFIIQQVQRFSFLSCYKVKPEVFILTSLISPFDSESWLCIGLSVLIIILILSALLVPVGLEGGRVTIGICLENSVLDKLKSFEERFTGQHEIVGVRILIGMWVLLAGTALTNWYKSIFTMEITAPAAYHPSWQSLLDIEGVQVLLPFNFPMASGHESLGFRYMYFLVRINDVFARMAPIGYVSPLTNEFINLMSYSAPHESEFGIDT</sequence>
<keyword evidence="1" id="KW-1133">Transmembrane helix</keyword>
<dbReference type="EMBL" id="LNIX01000018">
    <property type="protein sequence ID" value="OXA44943.1"/>
    <property type="molecule type" value="Genomic_DNA"/>
</dbReference>
<name>A0A226DI65_FOLCA</name>
<gene>
    <name evidence="2" type="ORF">Fcan01_20224</name>
</gene>
<proteinExistence type="predicted"/>
<comment type="caution">
    <text evidence="2">The sequence shown here is derived from an EMBL/GenBank/DDBJ whole genome shotgun (WGS) entry which is preliminary data.</text>
</comment>
<dbReference type="AlphaFoldDB" id="A0A226DI65"/>
<keyword evidence="1" id="KW-0812">Transmembrane</keyword>